<dbReference type="EMBL" id="JAGPXE010000010">
    <property type="protein sequence ID" value="MBQ0926729.1"/>
    <property type="molecule type" value="Genomic_DNA"/>
</dbReference>
<dbReference type="Proteomes" id="UP000674084">
    <property type="component" value="Unassembled WGS sequence"/>
</dbReference>
<dbReference type="SUPFAM" id="SSF48452">
    <property type="entry name" value="TPR-like"/>
    <property type="match status" value="1"/>
</dbReference>
<feature type="domain" description="HTH cro/C1-type" evidence="1">
    <location>
        <begin position="8"/>
        <end position="62"/>
    </location>
</feature>
<dbReference type="RefSeq" id="WP_210971867.1">
    <property type="nucleotide sequence ID" value="NZ_JAGPXE010000010.1"/>
</dbReference>
<dbReference type="Pfam" id="PF01381">
    <property type="entry name" value="HTH_3"/>
    <property type="match status" value="1"/>
</dbReference>
<dbReference type="InterPro" id="IPR011990">
    <property type="entry name" value="TPR-like_helical_dom_sf"/>
</dbReference>
<dbReference type="SUPFAM" id="SSF47413">
    <property type="entry name" value="lambda repressor-like DNA-binding domains"/>
    <property type="match status" value="1"/>
</dbReference>
<dbReference type="InterPro" id="IPR001387">
    <property type="entry name" value="Cro/C1-type_HTH"/>
</dbReference>
<evidence type="ECO:0000259" key="1">
    <source>
        <dbReference type="PROSITE" id="PS50943"/>
    </source>
</evidence>
<dbReference type="PROSITE" id="PS50943">
    <property type="entry name" value="HTH_CROC1"/>
    <property type="match status" value="1"/>
</dbReference>
<protein>
    <submittedName>
        <fullName evidence="2">Helix-turn-helix transcriptional regulator</fullName>
    </submittedName>
</protein>
<evidence type="ECO:0000313" key="3">
    <source>
        <dbReference type="Proteomes" id="UP000674084"/>
    </source>
</evidence>
<keyword evidence="3" id="KW-1185">Reference proteome</keyword>
<dbReference type="Gene3D" id="1.10.260.40">
    <property type="entry name" value="lambda repressor-like DNA-binding domains"/>
    <property type="match status" value="1"/>
</dbReference>
<reference evidence="2 3" key="1">
    <citation type="submission" date="2021-04" db="EMBL/GenBank/DDBJ databases">
        <title>Whole-genome sequencing of Saccharopolyspora endophytica KCTC 19397.</title>
        <authorList>
            <person name="Ay H."/>
            <person name="Saygin H."/>
            <person name="Sahin N."/>
        </authorList>
    </citation>
    <scope>NUCLEOTIDE SEQUENCE [LARGE SCALE GENOMIC DNA]</scope>
    <source>
        <strain evidence="2 3">KCTC 19397</strain>
    </source>
</reference>
<accession>A0ABS5DKB5</accession>
<sequence>MSGRRGELVARRKARGYTRESLAAVLGVTVDTVRGWERGQWDPAASRRGDVARALGWTVEQLDEALRAGTETPAAPHISSEAVDRAGADHRVWARKVDPDQALAYFTEQWHAQVKADNVIGPHHALQGVRQHIPLLTTLIDHGPDSARRPAVRLAAQYAESASWLHEDLGELTAARHWADQALRLARTGNDRDLITWTHFRRAAQCLSPASTHPSPYTAHRVLERLARAHDEGTPQPSMRAALDTQHALALASLGHESSAHRLLDRAQDYADDRDSGDARGGHGSFASPEWVGLQRAWCWTILGRPTKAVPLFEMSLKKLPAVYQRDRAAHLVRFAATLRDAGHIDTAAQHALQAWNLARAVDSGRCTVQVRDLAVSLRTHRRVDDVEELLTTTTVGDH</sequence>
<evidence type="ECO:0000313" key="2">
    <source>
        <dbReference type="EMBL" id="MBQ0926729.1"/>
    </source>
</evidence>
<dbReference type="CDD" id="cd00093">
    <property type="entry name" value="HTH_XRE"/>
    <property type="match status" value="1"/>
</dbReference>
<proteinExistence type="predicted"/>
<dbReference type="SMART" id="SM00530">
    <property type="entry name" value="HTH_XRE"/>
    <property type="match status" value="1"/>
</dbReference>
<gene>
    <name evidence="2" type="ORF">KBO27_22505</name>
</gene>
<dbReference type="InterPro" id="IPR041656">
    <property type="entry name" value="TPR_5"/>
</dbReference>
<dbReference type="Pfam" id="PF12688">
    <property type="entry name" value="TPR_5"/>
    <property type="match status" value="1"/>
</dbReference>
<dbReference type="InterPro" id="IPR010982">
    <property type="entry name" value="Lambda_DNA-bd_dom_sf"/>
</dbReference>
<name>A0ABS5DKB5_9PSEU</name>
<organism evidence="2 3">
    <name type="scientific">Saccharopolyspora endophytica</name>
    <dbReference type="NCBI Taxonomy" id="543886"/>
    <lineage>
        <taxon>Bacteria</taxon>
        <taxon>Bacillati</taxon>
        <taxon>Actinomycetota</taxon>
        <taxon>Actinomycetes</taxon>
        <taxon>Pseudonocardiales</taxon>
        <taxon>Pseudonocardiaceae</taxon>
        <taxon>Saccharopolyspora</taxon>
    </lineage>
</organism>
<comment type="caution">
    <text evidence="2">The sequence shown here is derived from an EMBL/GenBank/DDBJ whole genome shotgun (WGS) entry which is preliminary data.</text>
</comment>